<evidence type="ECO:0000256" key="2">
    <source>
        <dbReference type="SAM" id="Phobius"/>
    </source>
</evidence>
<sequence length="125" mass="14105">MAITLFSYMPDHVFLFLGWWVIGFEFEFFVVRVTLNSDHLSSERKRANMGRKSRCGYRSYVCTPKKEAMVTPKKEEDVKPDITKGNHQAAPVPVPAAVVKTPKKEENETVKDEPSKPNLACGGCN</sequence>
<evidence type="ECO:0000313" key="3">
    <source>
        <dbReference type="EMBL" id="KAK5786539.1"/>
    </source>
</evidence>
<reference evidence="3 4" key="1">
    <citation type="submission" date="2023-03" db="EMBL/GenBank/DDBJ databases">
        <title>WGS of Gossypium arboreum.</title>
        <authorList>
            <person name="Yu D."/>
        </authorList>
    </citation>
    <scope>NUCLEOTIDE SEQUENCE [LARGE SCALE GENOMIC DNA]</scope>
    <source>
        <tissue evidence="3">Leaf</tissue>
    </source>
</reference>
<keyword evidence="2" id="KW-1133">Transmembrane helix</keyword>
<feature type="compositionally biased region" description="Basic and acidic residues" evidence="1">
    <location>
        <begin position="71"/>
        <end position="84"/>
    </location>
</feature>
<keyword evidence="2" id="KW-0812">Transmembrane</keyword>
<feature type="compositionally biased region" description="Low complexity" evidence="1">
    <location>
        <begin position="89"/>
        <end position="100"/>
    </location>
</feature>
<accession>A0ABR0NAB5</accession>
<comment type="caution">
    <text evidence="3">The sequence shown here is derived from an EMBL/GenBank/DDBJ whole genome shotgun (WGS) entry which is preliminary data.</text>
</comment>
<name>A0ABR0NAB5_GOSAR</name>
<evidence type="ECO:0000256" key="1">
    <source>
        <dbReference type="SAM" id="MobiDB-lite"/>
    </source>
</evidence>
<organism evidence="3 4">
    <name type="scientific">Gossypium arboreum</name>
    <name type="common">Tree cotton</name>
    <name type="synonym">Gossypium nanking</name>
    <dbReference type="NCBI Taxonomy" id="29729"/>
    <lineage>
        <taxon>Eukaryota</taxon>
        <taxon>Viridiplantae</taxon>
        <taxon>Streptophyta</taxon>
        <taxon>Embryophyta</taxon>
        <taxon>Tracheophyta</taxon>
        <taxon>Spermatophyta</taxon>
        <taxon>Magnoliopsida</taxon>
        <taxon>eudicotyledons</taxon>
        <taxon>Gunneridae</taxon>
        <taxon>Pentapetalae</taxon>
        <taxon>rosids</taxon>
        <taxon>malvids</taxon>
        <taxon>Malvales</taxon>
        <taxon>Malvaceae</taxon>
        <taxon>Malvoideae</taxon>
        <taxon>Gossypium</taxon>
    </lineage>
</organism>
<gene>
    <name evidence="3" type="ORF">PVK06_041176</name>
</gene>
<proteinExistence type="predicted"/>
<feature type="region of interest" description="Disordered" evidence="1">
    <location>
        <begin position="71"/>
        <end position="125"/>
    </location>
</feature>
<feature type="compositionally biased region" description="Basic and acidic residues" evidence="1">
    <location>
        <begin position="102"/>
        <end position="115"/>
    </location>
</feature>
<dbReference type="Proteomes" id="UP001358586">
    <property type="component" value="Chromosome 11"/>
</dbReference>
<protein>
    <submittedName>
        <fullName evidence="3">Uncharacterized protein</fullName>
    </submittedName>
</protein>
<keyword evidence="4" id="KW-1185">Reference proteome</keyword>
<keyword evidence="2" id="KW-0472">Membrane</keyword>
<evidence type="ECO:0000313" key="4">
    <source>
        <dbReference type="Proteomes" id="UP001358586"/>
    </source>
</evidence>
<feature type="transmembrane region" description="Helical" evidence="2">
    <location>
        <begin position="12"/>
        <end position="35"/>
    </location>
</feature>
<dbReference type="EMBL" id="JARKNE010000011">
    <property type="protein sequence ID" value="KAK5786539.1"/>
    <property type="molecule type" value="Genomic_DNA"/>
</dbReference>